<protein>
    <submittedName>
        <fullName evidence="2">Uncharacterized protein</fullName>
    </submittedName>
</protein>
<keyword evidence="1" id="KW-0812">Transmembrane</keyword>
<dbReference type="EMBL" id="LNYY01000021">
    <property type="protein sequence ID" value="KTD67222.1"/>
    <property type="molecule type" value="Genomic_DNA"/>
</dbReference>
<comment type="caution">
    <text evidence="2">The sequence shown here is derived from an EMBL/GenBank/DDBJ whole genome shotgun (WGS) entry which is preliminary data.</text>
</comment>
<dbReference type="STRING" id="947033.Lste_3428"/>
<organism evidence="2 3">
    <name type="scientific">Legionella steelei</name>
    <dbReference type="NCBI Taxonomy" id="947033"/>
    <lineage>
        <taxon>Bacteria</taxon>
        <taxon>Pseudomonadati</taxon>
        <taxon>Pseudomonadota</taxon>
        <taxon>Gammaproteobacteria</taxon>
        <taxon>Legionellales</taxon>
        <taxon>Legionellaceae</taxon>
        <taxon>Legionella</taxon>
    </lineage>
</organism>
<dbReference type="AlphaFoldDB" id="A0A0W0ZEK8"/>
<proteinExistence type="predicted"/>
<accession>A0A0W0ZEK8</accession>
<name>A0A0W0ZEK8_9GAMM</name>
<sequence length="294" mass="32497">MPSSQLSSLCDLIEKQNTDHFAKFYMYASLLNTLTAKNKTFAGGLPQYTGFWGGTTELNLGGPLPVQFTKQLAFYAREFENTQPHWSKTLHNVVMTYLRKGKISDLAHIIDMMLFHLAAIHGRQSHNNDIYKDISFDKNKEGLTQFIEKISALNHQLLSTADSGCNTALSLLAVTAGFVLVLASIASVWPLVVGLPLLLGGAYATYHYATKAKDQFEQLIAQGDQIEKMVKGLADDGKLSVGDKNQLTFFAAAVKPLPYALVTAGDQLVMDQSQKQKVTEYREKLDRAFSILPS</sequence>
<dbReference type="RefSeq" id="WP_058512226.1">
    <property type="nucleotide sequence ID" value="NZ_DAIOMV010000016.1"/>
</dbReference>
<evidence type="ECO:0000256" key="1">
    <source>
        <dbReference type="SAM" id="Phobius"/>
    </source>
</evidence>
<gene>
    <name evidence="2" type="ORF">Lste_3428</name>
</gene>
<reference evidence="2 3" key="1">
    <citation type="submission" date="2015-11" db="EMBL/GenBank/DDBJ databases">
        <title>Genomic analysis of 38 Legionella species identifies large and diverse effector repertoires.</title>
        <authorList>
            <person name="Burstein D."/>
            <person name="Amaro F."/>
            <person name="Zusman T."/>
            <person name="Lifshitz Z."/>
            <person name="Cohen O."/>
            <person name="Gilbert J.A."/>
            <person name="Pupko T."/>
            <person name="Shuman H.A."/>
            <person name="Segal G."/>
        </authorList>
    </citation>
    <scope>NUCLEOTIDE SEQUENCE [LARGE SCALE GENOMIC DNA]</scope>
    <source>
        <strain evidence="2 3">IMVS3376</strain>
    </source>
</reference>
<feature type="transmembrane region" description="Helical" evidence="1">
    <location>
        <begin position="169"/>
        <end position="199"/>
    </location>
</feature>
<dbReference type="OrthoDB" id="5650645at2"/>
<dbReference type="Proteomes" id="UP000054926">
    <property type="component" value="Unassembled WGS sequence"/>
</dbReference>
<evidence type="ECO:0000313" key="3">
    <source>
        <dbReference type="Proteomes" id="UP000054926"/>
    </source>
</evidence>
<dbReference type="PATRIC" id="fig|947033.5.peg.3645"/>
<evidence type="ECO:0000313" key="2">
    <source>
        <dbReference type="EMBL" id="KTD67222.1"/>
    </source>
</evidence>
<keyword evidence="1" id="KW-1133">Transmembrane helix</keyword>
<keyword evidence="3" id="KW-1185">Reference proteome</keyword>
<keyword evidence="1" id="KW-0472">Membrane</keyword>